<dbReference type="Pfam" id="PF00046">
    <property type="entry name" value="Homeodomain"/>
    <property type="match status" value="1"/>
</dbReference>
<feature type="DNA-binding region" description="Homeobox" evidence="5">
    <location>
        <begin position="244"/>
        <end position="303"/>
    </location>
</feature>
<feature type="domain" description="Homeobox" evidence="8">
    <location>
        <begin position="242"/>
        <end position="302"/>
    </location>
</feature>
<dbReference type="PROSITE" id="PS50071">
    <property type="entry name" value="HOMEOBOX_2"/>
    <property type="match status" value="1"/>
</dbReference>
<keyword evidence="10" id="KW-1185">Reference proteome</keyword>
<evidence type="ECO:0000256" key="5">
    <source>
        <dbReference type="PROSITE-ProRule" id="PRU00108"/>
    </source>
</evidence>
<dbReference type="EMBL" id="JAGKHQ010000003">
    <property type="protein sequence ID" value="KAG7520211.1"/>
    <property type="molecule type" value="Genomic_DNA"/>
</dbReference>
<feature type="region of interest" description="Disordered" evidence="7">
    <location>
        <begin position="312"/>
        <end position="340"/>
    </location>
</feature>
<gene>
    <name evidence="9" type="ORF">JOB18_025355</name>
</gene>
<evidence type="ECO:0000313" key="10">
    <source>
        <dbReference type="Proteomes" id="UP000693946"/>
    </source>
</evidence>
<dbReference type="InterPro" id="IPR046327">
    <property type="entry name" value="HXA1/B1/D1"/>
</dbReference>
<dbReference type="CDD" id="cd00086">
    <property type="entry name" value="homeodomain"/>
    <property type="match status" value="1"/>
</dbReference>
<feature type="region of interest" description="Disordered" evidence="7">
    <location>
        <begin position="74"/>
        <end position="96"/>
    </location>
</feature>
<sequence length="340" mass="37207">MTSYQELTAEGERRSPLFTGCCRAKEVIKRDLCARTHPELCSRDEGRKLEVASRFNSPHPHYLTLNNSLTLCTSSVSPPLPPSPPPPPPPPPTPPPVFVFETLGGSSTPACPHSSRVPWRCRAQGQNSPRRGHCESKDGETGPGDFMSLSDQTIQIHSYSGLNTDVAVRSSLRSDSNIMADTDETFEWMRIKRSLHRAAGVHMTCGFSVVGSGVEAMKAGVRSSGSSSSSSSTVCALGHPSTVTGTPRTSFSTRQLTELEKEFHFNKYLTRARRVEVSCALQLSETQVKVWFQNRRMKQKKLQRHGFFSESGPAALHSDTPDTCLSSLGPTSPKHLPLNS</sequence>
<feature type="compositionally biased region" description="Pro residues" evidence="7">
    <location>
        <begin position="78"/>
        <end position="96"/>
    </location>
</feature>
<evidence type="ECO:0000256" key="6">
    <source>
        <dbReference type="RuleBase" id="RU000682"/>
    </source>
</evidence>
<feature type="compositionally biased region" description="Polar residues" evidence="7">
    <location>
        <begin position="321"/>
        <end position="330"/>
    </location>
</feature>
<dbReference type="InterPro" id="IPR017970">
    <property type="entry name" value="Homeobox_CS"/>
</dbReference>
<dbReference type="PANTHER" id="PTHR45946">
    <property type="entry name" value="HOMEOBOX PROTEIN ROUGH-RELATED"/>
    <property type="match status" value="1"/>
</dbReference>
<evidence type="ECO:0000256" key="2">
    <source>
        <dbReference type="ARBA" id="ARBA00022473"/>
    </source>
</evidence>
<comment type="subcellular location">
    <subcellularLocation>
        <location evidence="1 5 6">Nucleus</location>
    </subcellularLocation>
</comment>
<dbReference type="AlphaFoldDB" id="A0AAV6SS17"/>
<keyword evidence="3" id="KW-0805">Transcription regulation</keyword>
<dbReference type="GO" id="GO:0000978">
    <property type="term" value="F:RNA polymerase II cis-regulatory region sequence-specific DNA binding"/>
    <property type="evidence" value="ECO:0007669"/>
    <property type="project" value="TreeGrafter"/>
</dbReference>
<keyword evidence="4" id="KW-0804">Transcription</keyword>
<protein>
    <submittedName>
        <fullName evidence="9">Homeobox Hox-C1a-like</fullName>
    </submittedName>
</protein>
<evidence type="ECO:0000259" key="8">
    <source>
        <dbReference type="PROSITE" id="PS50071"/>
    </source>
</evidence>
<dbReference type="SMART" id="SM00389">
    <property type="entry name" value="HOX"/>
    <property type="match status" value="1"/>
</dbReference>
<dbReference type="GO" id="GO:0000981">
    <property type="term" value="F:DNA-binding transcription factor activity, RNA polymerase II-specific"/>
    <property type="evidence" value="ECO:0007669"/>
    <property type="project" value="InterPro"/>
</dbReference>
<proteinExistence type="predicted"/>
<evidence type="ECO:0000256" key="3">
    <source>
        <dbReference type="ARBA" id="ARBA00023015"/>
    </source>
</evidence>
<dbReference type="InterPro" id="IPR001356">
    <property type="entry name" value="HD"/>
</dbReference>
<comment type="caution">
    <text evidence="9">The sequence shown here is derived from an EMBL/GenBank/DDBJ whole genome shotgun (WGS) entry which is preliminary data.</text>
</comment>
<feature type="region of interest" description="Disordered" evidence="7">
    <location>
        <begin position="123"/>
        <end position="143"/>
    </location>
</feature>
<reference evidence="9 10" key="1">
    <citation type="journal article" date="2021" name="Sci. Rep.">
        <title>Chromosome anchoring in Senegalese sole (Solea senegalensis) reveals sex-associated markers and genome rearrangements in flatfish.</title>
        <authorList>
            <person name="Guerrero-Cozar I."/>
            <person name="Gomez-Garrido J."/>
            <person name="Berbel C."/>
            <person name="Martinez-Blanch J.F."/>
            <person name="Alioto T."/>
            <person name="Claros M.G."/>
            <person name="Gagnaire P.A."/>
            <person name="Manchado M."/>
        </authorList>
    </citation>
    <scope>NUCLEOTIDE SEQUENCE [LARGE SCALE GENOMIC DNA]</scope>
    <source>
        <strain evidence="9">Sse05_10M</strain>
    </source>
</reference>
<evidence type="ECO:0000256" key="4">
    <source>
        <dbReference type="ARBA" id="ARBA00023163"/>
    </source>
</evidence>
<name>A0AAV6SS17_SOLSE</name>
<dbReference type="PROSITE" id="PS00027">
    <property type="entry name" value="HOMEOBOX_1"/>
    <property type="match status" value="1"/>
</dbReference>
<organism evidence="9 10">
    <name type="scientific">Solea senegalensis</name>
    <name type="common">Senegalese sole</name>
    <dbReference type="NCBI Taxonomy" id="28829"/>
    <lineage>
        <taxon>Eukaryota</taxon>
        <taxon>Metazoa</taxon>
        <taxon>Chordata</taxon>
        <taxon>Craniata</taxon>
        <taxon>Vertebrata</taxon>
        <taxon>Euteleostomi</taxon>
        <taxon>Actinopterygii</taxon>
        <taxon>Neopterygii</taxon>
        <taxon>Teleostei</taxon>
        <taxon>Neoteleostei</taxon>
        <taxon>Acanthomorphata</taxon>
        <taxon>Carangaria</taxon>
        <taxon>Pleuronectiformes</taxon>
        <taxon>Pleuronectoidei</taxon>
        <taxon>Soleidae</taxon>
        <taxon>Solea</taxon>
    </lineage>
</organism>
<keyword evidence="5 6" id="KW-0371">Homeobox</keyword>
<dbReference type="PANTHER" id="PTHR45946:SF5">
    <property type="entry name" value="HOMEOBOX PROTEIN HOX-B1"/>
    <property type="match status" value="1"/>
</dbReference>
<dbReference type="GO" id="GO:0005634">
    <property type="term" value="C:nucleus"/>
    <property type="evidence" value="ECO:0007669"/>
    <property type="project" value="UniProtKB-SubCell"/>
</dbReference>
<evidence type="ECO:0000256" key="7">
    <source>
        <dbReference type="SAM" id="MobiDB-lite"/>
    </source>
</evidence>
<evidence type="ECO:0000256" key="1">
    <source>
        <dbReference type="ARBA" id="ARBA00004123"/>
    </source>
</evidence>
<accession>A0AAV6SS17</accession>
<keyword evidence="5 6" id="KW-0238">DNA-binding</keyword>
<evidence type="ECO:0000313" key="9">
    <source>
        <dbReference type="EMBL" id="KAG7520211.1"/>
    </source>
</evidence>
<dbReference type="Proteomes" id="UP000693946">
    <property type="component" value="Linkage Group LG11"/>
</dbReference>
<keyword evidence="2" id="KW-0217">Developmental protein</keyword>
<keyword evidence="5 6" id="KW-0539">Nucleus</keyword>